<dbReference type="CAZy" id="GT2">
    <property type="family name" value="Glycosyltransferase Family 2"/>
</dbReference>
<dbReference type="CDD" id="cd00761">
    <property type="entry name" value="Glyco_tranf_GTA_type"/>
    <property type="match status" value="1"/>
</dbReference>
<dbReference type="GO" id="GO:0016740">
    <property type="term" value="F:transferase activity"/>
    <property type="evidence" value="ECO:0007669"/>
    <property type="project" value="UniProtKB-KW"/>
</dbReference>
<dbReference type="KEGG" id="syw:SYNW0178"/>
<dbReference type="SUPFAM" id="SSF53448">
    <property type="entry name" value="Nucleotide-diphospho-sugar transferases"/>
    <property type="match status" value="1"/>
</dbReference>
<keyword evidence="3" id="KW-1185">Reference proteome</keyword>
<dbReference type="eggNOG" id="COG1216">
    <property type="taxonomic scope" value="Bacteria"/>
</dbReference>
<feature type="domain" description="Glycosyltransferase 2-like" evidence="1">
    <location>
        <begin position="7"/>
        <end position="96"/>
    </location>
</feature>
<dbReference type="HOGENOM" id="CLU_839192_0_0_3"/>
<sequence length="315" mass="36310">MTSPSISVITVCMNRLEHLRAAASRVAQWEHHFEHIVVDWCSQRPIERDHLPSDQRVRLVRVDGVADWHPGQAYNFAASCAQGEWLFRLDADCWVQNLDPTLLIHQTEIPAWVANASQEGSLGEILVLAEKFWGIGGYSELMRGYGFEDKDFVYRLEAAYHASCGSLAAEQVHFIPHGPQLRAVVRDSNAVARAFKRSSSAYNRFVAASVPWTARRRRASYRQLGADHWLWEMGTLPELPASIAEEARRIRRSTFWGYFLMLPEQYVIHTPQVLLPSDQSGRFRVRWFHRLYWQTVRRLIALPLDFLAVMRRLVG</sequence>
<dbReference type="Pfam" id="PF00535">
    <property type="entry name" value="Glycos_transf_2"/>
    <property type="match status" value="1"/>
</dbReference>
<evidence type="ECO:0000259" key="1">
    <source>
        <dbReference type="Pfam" id="PF00535"/>
    </source>
</evidence>
<dbReference type="EMBL" id="BX569689">
    <property type="protein sequence ID" value="CAE06693.1"/>
    <property type="molecule type" value="Genomic_DNA"/>
</dbReference>
<organism evidence="2 3">
    <name type="scientific">Parasynechococcus marenigrum (strain WH8102)</name>
    <dbReference type="NCBI Taxonomy" id="84588"/>
    <lineage>
        <taxon>Bacteria</taxon>
        <taxon>Bacillati</taxon>
        <taxon>Cyanobacteriota</taxon>
        <taxon>Cyanophyceae</taxon>
        <taxon>Synechococcales</taxon>
        <taxon>Prochlorococcaceae</taxon>
        <taxon>Parasynechococcus</taxon>
        <taxon>Parasynechococcus marenigrum</taxon>
    </lineage>
</organism>
<dbReference type="InterPro" id="IPR001173">
    <property type="entry name" value="Glyco_trans_2-like"/>
</dbReference>
<evidence type="ECO:0000313" key="2">
    <source>
        <dbReference type="EMBL" id="CAE06693.1"/>
    </source>
</evidence>
<gene>
    <name evidence="2" type="ordered locus">SYNW0178</name>
</gene>
<dbReference type="Proteomes" id="UP000001422">
    <property type="component" value="Chromosome"/>
</dbReference>
<reference evidence="2 3" key="1">
    <citation type="journal article" date="2003" name="Nature">
        <title>The genome of a motile marine Synechococcus.</title>
        <authorList>
            <person name="Palenik B."/>
            <person name="Brahamsha B."/>
            <person name="Larimer F."/>
            <person name="Land M."/>
            <person name="Hauser L."/>
            <person name="Chain P."/>
            <person name="Lamerdin J."/>
            <person name="Regala W."/>
            <person name="Allen E.A."/>
            <person name="McCarren J."/>
            <person name="Paulsen I."/>
            <person name="Dufresne A."/>
            <person name="Partensky F."/>
            <person name="Webb E."/>
            <person name="Waterbury J."/>
        </authorList>
    </citation>
    <scope>NUCLEOTIDE SEQUENCE [LARGE SCALE GENOMIC DNA]</scope>
    <source>
        <strain evidence="2 3">WH8102</strain>
    </source>
</reference>
<proteinExistence type="predicted"/>
<dbReference type="AlphaFoldDB" id="Q7U9S5"/>
<dbReference type="InterPro" id="IPR029044">
    <property type="entry name" value="Nucleotide-diphossugar_trans"/>
</dbReference>
<protein>
    <submittedName>
        <fullName evidence="2">Possible glycosyltransferase</fullName>
    </submittedName>
</protein>
<evidence type="ECO:0000313" key="3">
    <source>
        <dbReference type="Proteomes" id="UP000001422"/>
    </source>
</evidence>
<name>Q7U9S5_PARMW</name>
<dbReference type="STRING" id="84588.SYNW0178"/>
<dbReference type="RefSeq" id="WP_011127054.1">
    <property type="nucleotide sequence ID" value="NC_005070.1"/>
</dbReference>
<dbReference type="Gene3D" id="3.90.550.10">
    <property type="entry name" value="Spore Coat Polysaccharide Biosynthesis Protein SpsA, Chain A"/>
    <property type="match status" value="1"/>
</dbReference>
<accession>Q7U9S5</accession>